<sequence length="53" mass="6378">MRCLRKWNTIEKRRVVLERGSGEADIDWKRSPSTMRDPVSSQFQGHRRKEDFT</sequence>
<feature type="region of interest" description="Disordered" evidence="1">
    <location>
        <begin position="26"/>
        <end position="53"/>
    </location>
</feature>
<protein>
    <submittedName>
        <fullName evidence="2">Uncharacterized protein</fullName>
    </submittedName>
</protein>
<accession>A0A0D0B9V4</accession>
<name>A0A0D0B9V4_9AGAM</name>
<gene>
    <name evidence="2" type="ORF">CY34DRAFT_804134</name>
</gene>
<feature type="compositionally biased region" description="Polar residues" evidence="1">
    <location>
        <begin position="31"/>
        <end position="44"/>
    </location>
</feature>
<evidence type="ECO:0000256" key="1">
    <source>
        <dbReference type="SAM" id="MobiDB-lite"/>
    </source>
</evidence>
<keyword evidence="3" id="KW-1185">Reference proteome</keyword>
<evidence type="ECO:0000313" key="2">
    <source>
        <dbReference type="EMBL" id="KIK43132.1"/>
    </source>
</evidence>
<proteinExistence type="predicted"/>
<evidence type="ECO:0000313" key="3">
    <source>
        <dbReference type="Proteomes" id="UP000054485"/>
    </source>
</evidence>
<dbReference type="EMBL" id="KN835220">
    <property type="protein sequence ID" value="KIK43132.1"/>
    <property type="molecule type" value="Genomic_DNA"/>
</dbReference>
<reference evidence="2 3" key="1">
    <citation type="submission" date="2014-04" db="EMBL/GenBank/DDBJ databases">
        <authorList>
            <consortium name="DOE Joint Genome Institute"/>
            <person name="Kuo A."/>
            <person name="Ruytinx J."/>
            <person name="Rineau F."/>
            <person name="Colpaert J."/>
            <person name="Kohler A."/>
            <person name="Nagy L.G."/>
            <person name="Floudas D."/>
            <person name="Copeland A."/>
            <person name="Barry K.W."/>
            <person name="Cichocki N."/>
            <person name="Veneault-Fourrey C."/>
            <person name="LaButti K."/>
            <person name="Lindquist E.A."/>
            <person name="Lipzen A."/>
            <person name="Lundell T."/>
            <person name="Morin E."/>
            <person name="Murat C."/>
            <person name="Sun H."/>
            <person name="Tunlid A."/>
            <person name="Henrissat B."/>
            <person name="Grigoriev I.V."/>
            <person name="Hibbett D.S."/>
            <person name="Martin F."/>
            <person name="Nordberg H.P."/>
            <person name="Cantor M.N."/>
            <person name="Hua S.X."/>
        </authorList>
    </citation>
    <scope>NUCLEOTIDE SEQUENCE [LARGE SCALE GENOMIC DNA]</scope>
    <source>
        <strain evidence="2 3">UH-Slu-Lm8-n1</strain>
    </source>
</reference>
<dbReference type="Proteomes" id="UP000054485">
    <property type="component" value="Unassembled WGS sequence"/>
</dbReference>
<organism evidence="2 3">
    <name type="scientific">Suillus luteus UH-Slu-Lm8-n1</name>
    <dbReference type="NCBI Taxonomy" id="930992"/>
    <lineage>
        <taxon>Eukaryota</taxon>
        <taxon>Fungi</taxon>
        <taxon>Dikarya</taxon>
        <taxon>Basidiomycota</taxon>
        <taxon>Agaricomycotina</taxon>
        <taxon>Agaricomycetes</taxon>
        <taxon>Agaricomycetidae</taxon>
        <taxon>Boletales</taxon>
        <taxon>Suillineae</taxon>
        <taxon>Suillaceae</taxon>
        <taxon>Suillus</taxon>
    </lineage>
</organism>
<dbReference type="AlphaFoldDB" id="A0A0D0B9V4"/>
<dbReference type="HOGENOM" id="CLU_3070293_0_0_1"/>
<reference evidence="3" key="2">
    <citation type="submission" date="2015-01" db="EMBL/GenBank/DDBJ databases">
        <title>Evolutionary Origins and Diversification of the Mycorrhizal Mutualists.</title>
        <authorList>
            <consortium name="DOE Joint Genome Institute"/>
            <consortium name="Mycorrhizal Genomics Consortium"/>
            <person name="Kohler A."/>
            <person name="Kuo A."/>
            <person name="Nagy L.G."/>
            <person name="Floudas D."/>
            <person name="Copeland A."/>
            <person name="Barry K.W."/>
            <person name="Cichocki N."/>
            <person name="Veneault-Fourrey C."/>
            <person name="LaButti K."/>
            <person name="Lindquist E.A."/>
            <person name="Lipzen A."/>
            <person name="Lundell T."/>
            <person name="Morin E."/>
            <person name="Murat C."/>
            <person name="Riley R."/>
            <person name="Ohm R."/>
            <person name="Sun H."/>
            <person name="Tunlid A."/>
            <person name="Henrissat B."/>
            <person name="Grigoriev I.V."/>
            <person name="Hibbett D.S."/>
            <person name="Martin F."/>
        </authorList>
    </citation>
    <scope>NUCLEOTIDE SEQUENCE [LARGE SCALE GENOMIC DNA]</scope>
    <source>
        <strain evidence="3">UH-Slu-Lm8-n1</strain>
    </source>
</reference>
<dbReference type="InParanoid" id="A0A0D0B9V4"/>